<evidence type="ECO:0000313" key="2">
    <source>
        <dbReference type="Proteomes" id="UP000011864"/>
    </source>
</evidence>
<dbReference type="EMBL" id="CP003837">
    <property type="protein sequence ID" value="AGH46556.1"/>
    <property type="molecule type" value="Genomic_DNA"/>
</dbReference>
<keyword evidence="2" id="KW-1185">Reference proteome</keyword>
<evidence type="ECO:0000313" key="1">
    <source>
        <dbReference type="EMBL" id="AGH46556.1"/>
    </source>
</evidence>
<reference evidence="1 2" key="1">
    <citation type="journal article" date="2013" name="Genome Announc.">
        <title>Complete Genome Sequence of Glaciecola psychrophila Strain 170T.</title>
        <authorList>
            <person name="Yin J."/>
            <person name="Chen J."/>
            <person name="Liu G."/>
            <person name="Yu Y."/>
            <person name="Song L."/>
            <person name="Wang X."/>
            <person name="Qu X."/>
        </authorList>
    </citation>
    <scope>NUCLEOTIDE SEQUENCE [LARGE SCALE GENOMIC DNA]</scope>
    <source>
        <strain evidence="1 2">170</strain>
    </source>
</reference>
<dbReference type="Proteomes" id="UP000011864">
    <property type="component" value="Chromosome"/>
</dbReference>
<gene>
    <name evidence="1" type="ORF">C427_4454</name>
</gene>
<dbReference type="HOGENOM" id="CLU_3171260_0_0_6"/>
<protein>
    <submittedName>
        <fullName evidence="1">Uncharacterized protein</fullName>
    </submittedName>
</protein>
<sequence length="47" mass="5538">MGFDENELRLVFLFVAKLFMPYRAPASMQFFKRIPSSNLLFAYSSKK</sequence>
<name>K6Z242_9ALTE</name>
<dbReference type="KEGG" id="gps:C427_4454"/>
<organism evidence="1 2">
    <name type="scientific">Paraglaciecola psychrophila 170</name>
    <dbReference type="NCBI Taxonomy" id="1129794"/>
    <lineage>
        <taxon>Bacteria</taxon>
        <taxon>Pseudomonadati</taxon>
        <taxon>Pseudomonadota</taxon>
        <taxon>Gammaproteobacteria</taxon>
        <taxon>Alteromonadales</taxon>
        <taxon>Alteromonadaceae</taxon>
        <taxon>Paraglaciecola</taxon>
    </lineage>
</organism>
<dbReference type="STRING" id="1129794.C427_4454"/>
<proteinExistence type="predicted"/>
<dbReference type="AlphaFoldDB" id="K6Z242"/>
<accession>K6Z242</accession>
<dbReference type="PATRIC" id="fig|1129794.4.peg.4436"/>